<dbReference type="AlphaFoldDB" id="A0A6B0RHF6"/>
<comment type="caution">
    <text evidence="2">The sequence shown here is derived from an EMBL/GenBank/DDBJ whole genome shotgun (WGS) entry which is preliminary data.</text>
</comment>
<reference evidence="2" key="1">
    <citation type="submission" date="2019-10" db="EMBL/GenBank/DDBJ databases">
        <title>The sequence and de novo assembly of the wild yak genome.</title>
        <authorList>
            <person name="Liu Y."/>
        </authorList>
    </citation>
    <scope>NUCLEOTIDE SEQUENCE [LARGE SCALE GENOMIC DNA]</scope>
    <source>
        <strain evidence="2">WY2019</strain>
    </source>
</reference>
<feature type="compositionally biased region" description="Polar residues" evidence="1">
    <location>
        <begin position="168"/>
        <end position="180"/>
    </location>
</feature>
<sequence length="200" mass="21357">MARTLSGACAARAPEPPGAGVVVAFPPELSSRTSSGCPVLKVWTCPLPQPFGGRWAGSPRAPGQGPQICVYLLPSDLRTVLHPELARNHDFSKDKPVTISLLLAGSKSCYCPKCYLIEGMTLSWTSLGAPPRPDCRRGLLFISVIVSILSPMVNPGQPLLPSAVCRRQPSNGCRSPSSSMPDAEPSPGRRVWWKLSSLTL</sequence>
<proteinExistence type="predicted"/>
<keyword evidence="3" id="KW-1185">Reference proteome</keyword>
<name>A0A6B0RHF6_9CETA</name>
<gene>
    <name evidence="2" type="ORF">E5288_WYG000099</name>
</gene>
<feature type="region of interest" description="Disordered" evidence="1">
    <location>
        <begin position="168"/>
        <end position="188"/>
    </location>
</feature>
<dbReference type="Proteomes" id="UP000322234">
    <property type="component" value="Unassembled WGS sequence"/>
</dbReference>
<dbReference type="EMBL" id="VBQZ03000038">
    <property type="protein sequence ID" value="MXQ87456.1"/>
    <property type="molecule type" value="Genomic_DNA"/>
</dbReference>
<evidence type="ECO:0000313" key="3">
    <source>
        <dbReference type="Proteomes" id="UP000322234"/>
    </source>
</evidence>
<protein>
    <submittedName>
        <fullName evidence="2">Uncharacterized protein</fullName>
    </submittedName>
</protein>
<organism evidence="2 3">
    <name type="scientific">Bos mutus</name>
    <name type="common">wild yak</name>
    <dbReference type="NCBI Taxonomy" id="72004"/>
    <lineage>
        <taxon>Eukaryota</taxon>
        <taxon>Metazoa</taxon>
        <taxon>Chordata</taxon>
        <taxon>Craniata</taxon>
        <taxon>Vertebrata</taxon>
        <taxon>Euteleostomi</taxon>
        <taxon>Mammalia</taxon>
        <taxon>Eutheria</taxon>
        <taxon>Laurasiatheria</taxon>
        <taxon>Artiodactyla</taxon>
        <taxon>Ruminantia</taxon>
        <taxon>Pecora</taxon>
        <taxon>Bovidae</taxon>
        <taxon>Bovinae</taxon>
        <taxon>Bos</taxon>
    </lineage>
</organism>
<accession>A0A6B0RHF6</accession>
<evidence type="ECO:0000313" key="2">
    <source>
        <dbReference type="EMBL" id="MXQ87456.1"/>
    </source>
</evidence>
<evidence type="ECO:0000256" key="1">
    <source>
        <dbReference type="SAM" id="MobiDB-lite"/>
    </source>
</evidence>